<evidence type="ECO:0000313" key="3">
    <source>
        <dbReference type="Proteomes" id="UP000005475"/>
    </source>
</evidence>
<dbReference type="AlphaFoldDB" id="A0AAN3AAI3"/>
<name>A0AAN3AAI3_BACO1</name>
<protein>
    <recommendedName>
        <fullName evidence="4">MBL fold metallo-hydrolase</fullName>
    </recommendedName>
</protein>
<sequence>MTIKIRNKMDIIRKIQYLLFCLLAIGFVACDDDDNNSTETGHEGILTQLAEEVDATAQQLWSSSPLIVNTGRTTTLTKIQGYADKCKDDYFISYLNGFDQASTSMEKCDPIIYFYRSAFDRVMDGIKNSKVENGTAAIWLLYNMGYVVKTPSGCFAIDISHRWAKELAPYIDFLCVTHKHSDHYSNDLIQAMFDLGKPVLSNYLKDTTYPYTAKGDKDYEIGKFKIKTCITDHNNAGLSNFVTVFSIDCGEDTGNFVFMHVGDSNYKPEQYTNLASHVNVLIPRYAPNALTENNILGSGAGQVEPDYVLLSHILELAHAGVDESRWSLDMALERASKINCEQTYVPMWGEKLVWKNNKLN</sequence>
<reference evidence="3" key="2">
    <citation type="submission" date="2007-04" db="EMBL/GenBank/DDBJ databases">
        <title>Draft genome sequence of Bacteroides ovatus (ATCC 8483).</title>
        <authorList>
            <person name="Sudarsanam P."/>
            <person name="Ley R."/>
            <person name="Guruge J."/>
            <person name="Turnbaugh P.J."/>
            <person name="Mahowald M."/>
            <person name="Liep D."/>
            <person name="Gordon J."/>
        </authorList>
    </citation>
    <scope>NUCLEOTIDE SEQUENCE [LARGE SCALE GENOMIC DNA]</scope>
    <source>
        <strain evidence="3">ATCC 8483 / DSM 1896 / JCM 5824 / BCRC 10623 / CCUG 4943 / NCTC 11153</strain>
    </source>
</reference>
<dbReference type="InterPro" id="IPR036866">
    <property type="entry name" value="RibonucZ/Hydroxyglut_hydro"/>
</dbReference>
<reference evidence="2 3" key="1">
    <citation type="submission" date="2007-03" db="EMBL/GenBank/DDBJ databases">
        <authorList>
            <person name="Fulton L."/>
            <person name="Clifton S."/>
            <person name="Fulton B."/>
            <person name="Xu J."/>
            <person name="Minx P."/>
            <person name="Pepin K.H."/>
            <person name="Johnson M."/>
            <person name="Thiruvilangam P."/>
            <person name="Bhonagiri V."/>
            <person name="Nash W.E."/>
            <person name="Mardis E.R."/>
            <person name="Wilson R.K."/>
        </authorList>
    </citation>
    <scope>NUCLEOTIDE SEQUENCE [LARGE SCALE GENOMIC DNA]</scope>
    <source>
        <strain evidence="3">ATCC 8483 / DSM 1896 / JCM 5824 / BCRC 10623 / CCUG 4943 / NCTC 11153</strain>
    </source>
</reference>
<organism evidence="2 3">
    <name type="scientific">Bacteroides ovatus (strain ATCC 8483 / DSM 1896 / JCM 5824 / BCRC 10623 / CCUG 4943 / NCTC 11153)</name>
    <dbReference type="NCBI Taxonomy" id="411476"/>
    <lineage>
        <taxon>Bacteria</taxon>
        <taxon>Pseudomonadati</taxon>
        <taxon>Bacteroidota</taxon>
        <taxon>Bacteroidia</taxon>
        <taxon>Bacteroidales</taxon>
        <taxon>Bacteroidaceae</taxon>
        <taxon>Bacteroides</taxon>
    </lineage>
</organism>
<evidence type="ECO:0000256" key="1">
    <source>
        <dbReference type="SAM" id="SignalP"/>
    </source>
</evidence>
<feature type="chain" id="PRO_5042831272" description="MBL fold metallo-hydrolase" evidence="1">
    <location>
        <begin position="30"/>
        <end position="360"/>
    </location>
</feature>
<evidence type="ECO:0008006" key="4">
    <source>
        <dbReference type="Google" id="ProtNLM"/>
    </source>
</evidence>
<dbReference type="PROSITE" id="PS51257">
    <property type="entry name" value="PROKAR_LIPOPROTEIN"/>
    <property type="match status" value="1"/>
</dbReference>
<feature type="signal peptide" evidence="1">
    <location>
        <begin position="1"/>
        <end position="29"/>
    </location>
</feature>
<evidence type="ECO:0000313" key="2">
    <source>
        <dbReference type="EMBL" id="EDO13004.1"/>
    </source>
</evidence>
<dbReference type="Proteomes" id="UP000005475">
    <property type="component" value="Unassembled WGS sequence"/>
</dbReference>
<proteinExistence type="predicted"/>
<dbReference type="Pfam" id="PF13483">
    <property type="entry name" value="Lactamase_B_3"/>
    <property type="match status" value="1"/>
</dbReference>
<gene>
    <name evidence="2" type="ORF">BACOVA_01244</name>
</gene>
<dbReference type="EMBL" id="AAXF02000042">
    <property type="protein sequence ID" value="EDO13004.1"/>
    <property type="molecule type" value="Genomic_DNA"/>
</dbReference>
<dbReference type="Gene3D" id="3.60.15.10">
    <property type="entry name" value="Ribonuclease Z/Hydroxyacylglutathione hydrolase-like"/>
    <property type="match status" value="1"/>
</dbReference>
<keyword evidence="1" id="KW-0732">Signal</keyword>
<dbReference type="SUPFAM" id="SSF56281">
    <property type="entry name" value="Metallo-hydrolase/oxidoreductase"/>
    <property type="match status" value="1"/>
</dbReference>
<comment type="caution">
    <text evidence="2">The sequence shown here is derived from an EMBL/GenBank/DDBJ whole genome shotgun (WGS) entry which is preliminary data.</text>
</comment>
<accession>A0AAN3AAI3</accession>